<accession>A0ACB6R753</accession>
<gene>
    <name evidence="1" type="ORF">BDR25DRAFT_340858</name>
</gene>
<sequence length="651" mass="72303">MMVSARGLLLGVYTSNSLIMLLFLPLCYLILLSPFISLCIWKFDLDQKLLQFVPTDYKTPDIWPQVFISLVGILLATRYISGKSDGDEKNEGKRRVQLLPYWVLGVRHWCNAVFGGESWLRRVADSTISSIFAYSMAGSKHNVILSTSLFDQLVKKADVLEESELDQWIVLQNTCNMPKNMREQYLQIRPSISKTLDAEIFSGKQMKQLISASLSILSDSLPDLITFNSSIVDQMAWERVANLDLTDGTVEVECELFALINEFFCNAILPPITGSSFPESYQLLATDLATFNQSFFGLAMGFPRFFPMPGLPTASLARKRLFQNLVRFLNDLTDPPVKRTIPDDESLSGEEEMDAETPTPLSALNDIFSQHDLPIPARAAIALKVLHEVVSEAVPLAFWTLLHIYSASTPSSTKTEAQGSEPTPLDLIREETKGWAEAIQPPSIHPSFPAPPEISYASHTQLLSISSLPFLRSCISESRRFYTASLTTAKVTKPAHLYEPEATRPGVLEQWELDVGSYIDVGISQTLINTSSANYLTPRQFKHDRFLNSNSPPPGISSPFSPSTELTEALLMSLVAGVVQLWDISAAPKKTIFEHMQAAQAAASGQEEPKTEKKVGVWMVPKAVDGASVKIPQGEIRVRIRRREGLDGPSR</sequence>
<evidence type="ECO:0000313" key="2">
    <source>
        <dbReference type="Proteomes" id="UP000799755"/>
    </source>
</evidence>
<name>A0ACB6R753_9PLEO</name>
<keyword evidence="2" id="KW-1185">Reference proteome</keyword>
<evidence type="ECO:0000313" key="1">
    <source>
        <dbReference type="EMBL" id="KAF2474357.1"/>
    </source>
</evidence>
<dbReference type="Proteomes" id="UP000799755">
    <property type="component" value="Unassembled WGS sequence"/>
</dbReference>
<dbReference type="EMBL" id="MU003498">
    <property type="protein sequence ID" value="KAF2474357.1"/>
    <property type="molecule type" value="Genomic_DNA"/>
</dbReference>
<organism evidence="1 2">
    <name type="scientific">Lindgomyces ingoldianus</name>
    <dbReference type="NCBI Taxonomy" id="673940"/>
    <lineage>
        <taxon>Eukaryota</taxon>
        <taxon>Fungi</taxon>
        <taxon>Dikarya</taxon>
        <taxon>Ascomycota</taxon>
        <taxon>Pezizomycotina</taxon>
        <taxon>Dothideomycetes</taxon>
        <taxon>Pleosporomycetidae</taxon>
        <taxon>Pleosporales</taxon>
        <taxon>Lindgomycetaceae</taxon>
        <taxon>Lindgomyces</taxon>
    </lineage>
</organism>
<comment type="caution">
    <text evidence="1">The sequence shown here is derived from an EMBL/GenBank/DDBJ whole genome shotgun (WGS) entry which is preliminary data.</text>
</comment>
<reference evidence="1" key="1">
    <citation type="journal article" date="2020" name="Stud. Mycol.">
        <title>101 Dothideomycetes genomes: a test case for predicting lifestyles and emergence of pathogens.</title>
        <authorList>
            <person name="Haridas S."/>
            <person name="Albert R."/>
            <person name="Binder M."/>
            <person name="Bloem J."/>
            <person name="Labutti K."/>
            <person name="Salamov A."/>
            <person name="Andreopoulos B."/>
            <person name="Baker S."/>
            <person name="Barry K."/>
            <person name="Bills G."/>
            <person name="Bluhm B."/>
            <person name="Cannon C."/>
            <person name="Castanera R."/>
            <person name="Culley D."/>
            <person name="Daum C."/>
            <person name="Ezra D."/>
            <person name="Gonzalez J."/>
            <person name="Henrissat B."/>
            <person name="Kuo A."/>
            <person name="Liang C."/>
            <person name="Lipzen A."/>
            <person name="Lutzoni F."/>
            <person name="Magnuson J."/>
            <person name="Mondo S."/>
            <person name="Nolan M."/>
            <person name="Ohm R."/>
            <person name="Pangilinan J."/>
            <person name="Park H.-J."/>
            <person name="Ramirez L."/>
            <person name="Alfaro M."/>
            <person name="Sun H."/>
            <person name="Tritt A."/>
            <person name="Yoshinaga Y."/>
            <person name="Zwiers L.-H."/>
            <person name="Turgeon B."/>
            <person name="Goodwin S."/>
            <person name="Spatafora J."/>
            <person name="Crous P."/>
            <person name="Grigoriev I."/>
        </authorList>
    </citation>
    <scope>NUCLEOTIDE SEQUENCE</scope>
    <source>
        <strain evidence="1">ATCC 200398</strain>
    </source>
</reference>
<protein>
    <submittedName>
        <fullName evidence="1">Uncharacterized protein</fullName>
    </submittedName>
</protein>
<proteinExistence type="predicted"/>